<evidence type="ECO:0000256" key="1">
    <source>
        <dbReference type="SAM" id="MobiDB-lite"/>
    </source>
</evidence>
<feature type="transmembrane region" description="Helical" evidence="2">
    <location>
        <begin position="458"/>
        <end position="476"/>
    </location>
</feature>
<dbReference type="OrthoDB" id="2994132at2759"/>
<feature type="transmembrane region" description="Helical" evidence="2">
    <location>
        <begin position="208"/>
        <end position="230"/>
    </location>
</feature>
<feature type="transmembrane region" description="Helical" evidence="2">
    <location>
        <begin position="304"/>
        <end position="321"/>
    </location>
</feature>
<keyword evidence="4" id="KW-1185">Reference proteome</keyword>
<evidence type="ECO:0000313" key="4">
    <source>
        <dbReference type="Proteomes" id="UP001063166"/>
    </source>
</evidence>
<feature type="transmembrane region" description="Helical" evidence="2">
    <location>
        <begin position="370"/>
        <end position="396"/>
    </location>
</feature>
<feature type="compositionally biased region" description="Low complexity" evidence="1">
    <location>
        <begin position="518"/>
        <end position="531"/>
    </location>
</feature>
<organism evidence="3 4">
    <name type="scientific">Lyophyllum shimeji</name>
    <name type="common">Hon-shimeji</name>
    <name type="synonym">Tricholoma shimeji</name>
    <dbReference type="NCBI Taxonomy" id="47721"/>
    <lineage>
        <taxon>Eukaryota</taxon>
        <taxon>Fungi</taxon>
        <taxon>Dikarya</taxon>
        <taxon>Basidiomycota</taxon>
        <taxon>Agaricomycotina</taxon>
        <taxon>Agaricomycetes</taxon>
        <taxon>Agaricomycetidae</taxon>
        <taxon>Agaricales</taxon>
        <taxon>Tricholomatineae</taxon>
        <taxon>Lyophyllaceae</taxon>
        <taxon>Lyophyllum</taxon>
    </lineage>
</organism>
<evidence type="ECO:0000313" key="3">
    <source>
        <dbReference type="EMBL" id="GLB36620.1"/>
    </source>
</evidence>
<comment type="caution">
    <text evidence="3">The sequence shown here is derived from an EMBL/GenBank/DDBJ whole genome shotgun (WGS) entry which is preliminary data.</text>
</comment>
<feature type="transmembrane region" description="Helical" evidence="2">
    <location>
        <begin position="239"/>
        <end position="262"/>
    </location>
</feature>
<evidence type="ECO:0000256" key="2">
    <source>
        <dbReference type="SAM" id="Phobius"/>
    </source>
</evidence>
<keyword evidence="2" id="KW-0472">Membrane</keyword>
<sequence length="548" mass="60167">MAAESCTALAFPRKSVTCGSSLAYSGLSIGLADHQKDGLMNLLSLGVRVSPATCTGTTMTQWMMIQVPANRSSLQLLPYVTNAKYISSTSPWNLGNEILQTLRSPVRDGKVSFVHPGLFDRKHGARLKASYFAVCAGANIVAATNFQHPSLLKIYGAIFSPSLRSSLQTDRTHQRDRSQRMALNNIDPDELGMLYHLGDWLQENFAPMPLVICIYGVHITFFSVSTSMFLRRKNKSSSAWFMFIITILGLLLATANLAAQIADYIVLIRVYFVKYPQLPVDAQEKLGDMEQATTSIIGQWTSDLMPIVSDIVVIWRCWVLFPDRRWVMALPLTLLTASVAMIFAFLGMVATPSGYDSVIFDNGESHQMNMIYDAGIALSLATNATATSLIAWKLWAYRKFIIKNVGPKGRSSPAQNVLVILVESGVVFCCLQLTYLILDIVPQVQVPEAGYIIDNIFYAAYTTLSAMYPTVVVVLVDTQRSIAEMCGVASEKTVQGDREDKVTTGHLSFVVPQSGSTSNGVSSNISDVSSSVDDREKNGRNEDDALEP</sequence>
<feature type="transmembrane region" description="Helical" evidence="2">
    <location>
        <begin position="417"/>
        <end position="438"/>
    </location>
</feature>
<dbReference type="AlphaFoldDB" id="A0A9P3PIK4"/>
<feature type="region of interest" description="Disordered" evidence="1">
    <location>
        <begin position="511"/>
        <end position="548"/>
    </location>
</feature>
<keyword evidence="2" id="KW-1133">Transmembrane helix</keyword>
<proteinExistence type="predicted"/>
<feature type="transmembrane region" description="Helical" evidence="2">
    <location>
        <begin position="328"/>
        <end position="350"/>
    </location>
</feature>
<feature type="compositionally biased region" description="Basic and acidic residues" evidence="1">
    <location>
        <begin position="532"/>
        <end position="548"/>
    </location>
</feature>
<dbReference type="EMBL" id="BRPK01000003">
    <property type="protein sequence ID" value="GLB36620.1"/>
    <property type="molecule type" value="Genomic_DNA"/>
</dbReference>
<accession>A0A9P3PIK4</accession>
<name>A0A9P3PIK4_LYOSH</name>
<reference evidence="3" key="1">
    <citation type="submission" date="2022-07" db="EMBL/GenBank/DDBJ databases">
        <title>The genome of Lyophyllum shimeji provides insight into the initial evolution of ectomycorrhizal fungal genome.</title>
        <authorList>
            <person name="Kobayashi Y."/>
            <person name="Shibata T."/>
            <person name="Hirakawa H."/>
            <person name="Shigenobu S."/>
            <person name="Nishiyama T."/>
            <person name="Yamada A."/>
            <person name="Hasebe M."/>
            <person name="Kawaguchi M."/>
        </authorList>
    </citation>
    <scope>NUCLEOTIDE SEQUENCE</scope>
    <source>
        <strain evidence="3">AT787</strain>
    </source>
</reference>
<protein>
    <submittedName>
        <fullName evidence="3">Uncharacterized protein</fullName>
    </submittedName>
</protein>
<dbReference type="Proteomes" id="UP001063166">
    <property type="component" value="Unassembled WGS sequence"/>
</dbReference>
<keyword evidence="2" id="KW-0812">Transmembrane</keyword>
<gene>
    <name evidence="3" type="ORF">LshimejAT787_0309080</name>
</gene>